<dbReference type="CDD" id="cd02440">
    <property type="entry name" value="AdoMet_MTases"/>
    <property type="match status" value="1"/>
</dbReference>
<dbReference type="RefSeq" id="WP_264814636.1">
    <property type="nucleotide sequence ID" value="NZ_BAPV01000004.1"/>
</dbReference>
<proteinExistence type="predicted"/>
<comment type="caution">
    <text evidence="2">The sequence shown here is derived from an EMBL/GenBank/DDBJ whole genome shotgun (WGS) entry which is preliminary data.</text>
</comment>
<feature type="chain" id="PRO_5046848846" evidence="1">
    <location>
        <begin position="31"/>
        <end position="273"/>
    </location>
</feature>
<evidence type="ECO:0000256" key="1">
    <source>
        <dbReference type="SAM" id="SignalP"/>
    </source>
</evidence>
<name>A0ABQ0PZY0_9PROT</name>
<keyword evidence="3" id="KW-1185">Reference proteome</keyword>
<feature type="signal peptide" evidence="1">
    <location>
        <begin position="1"/>
        <end position="30"/>
    </location>
</feature>
<evidence type="ECO:0000313" key="3">
    <source>
        <dbReference type="Proteomes" id="UP001062776"/>
    </source>
</evidence>
<gene>
    <name evidence="2" type="ORF">AA0535_0847</name>
</gene>
<sequence length="273" mass="28749">MTYSRILSGVLLGATLTAAAGVSSSGRAHAAGAQGASSTAIVKPDTALLASSSRPETDRARDTARKPLELLSLVPLPKGAKIADLMPGSGYFTRLLSLETGESGHVYAVIPAEMAARHPKMPQTAQAIAADPAFGNVSVVVTPIVDFHVAQPLDLVWTSQNYHDVYGGMGPETAQRMDRAIYQSLKPGGYFMVIDHVAQTGSGTTAPTTLHRIDPALILQQVEGAGFQLVANSPVLHNAQDDHSLPVFDKSIRGNTDQAVFLFRKPAGKDNGN</sequence>
<organism evidence="2 3">
    <name type="scientific">Asaia krungthepensis NRIC 0535</name>
    <dbReference type="NCBI Taxonomy" id="1307925"/>
    <lineage>
        <taxon>Bacteria</taxon>
        <taxon>Pseudomonadati</taxon>
        <taxon>Pseudomonadota</taxon>
        <taxon>Alphaproteobacteria</taxon>
        <taxon>Acetobacterales</taxon>
        <taxon>Acetobacteraceae</taxon>
        <taxon>Asaia</taxon>
    </lineage>
</organism>
<dbReference type="EMBL" id="BAPV01000004">
    <property type="protein sequence ID" value="GBQ85753.1"/>
    <property type="molecule type" value="Genomic_DNA"/>
</dbReference>
<evidence type="ECO:0000313" key="2">
    <source>
        <dbReference type="EMBL" id="GBQ85753.1"/>
    </source>
</evidence>
<dbReference type="GO" id="GO:0032259">
    <property type="term" value="P:methylation"/>
    <property type="evidence" value="ECO:0007669"/>
    <property type="project" value="UniProtKB-KW"/>
</dbReference>
<dbReference type="PIRSF" id="PIRSF031679">
    <property type="entry name" value="Mtase_Alr7345_prd"/>
    <property type="match status" value="1"/>
</dbReference>
<dbReference type="GO" id="GO:0008168">
    <property type="term" value="F:methyltransferase activity"/>
    <property type="evidence" value="ECO:0007669"/>
    <property type="project" value="UniProtKB-KW"/>
</dbReference>
<dbReference type="InterPro" id="IPR029063">
    <property type="entry name" value="SAM-dependent_MTases_sf"/>
</dbReference>
<dbReference type="SUPFAM" id="SSF53335">
    <property type="entry name" value="S-adenosyl-L-methionine-dependent methyltransferases"/>
    <property type="match status" value="1"/>
</dbReference>
<protein>
    <submittedName>
        <fullName evidence="2">Methyltransferase</fullName>
    </submittedName>
</protein>
<keyword evidence="2" id="KW-0808">Transferase</keyword>
<keyword evidence="2" id="KW-0489">Methyltransferase</keyword>
<dbReference type="InterPro" id="IPR016980">
    <property type="entry name" value="S-AdoMet-dep_MeTrfase_Alr7345"/>
</dbReference>
<dbReference type="Proteomes" id="UP001062776">
    <property type="component" value="Unassembled WGS sequence"/>
</dbReference>
<accession>A0ABQ0PZY0</accession>
<reference evidence="2" key="1">
    <citation type="submission" date="2013-04" db="EMBL/GenBank/DDBJ databases">
        <title>The genome sequencing project of 58 acetic acid bacteria.</title>
        <authorList>
            <person name="Okamoto-Kainuma A."/>
            <person name="Ishikawa M."/>
            <person name="Umino S."/>
            <person name="Koizumi Y."/>
            <person name="Shiwa Y."/>
            <person name="Yoshikawa H."/>
            <person name="Matsutani M."/>
            <person name="Matsushita K."/>
        </authorList>
    </citation>
    <scope>NUCLEOTIDE SEQUENCE</scope>
    <source>
        <strain evidence="2">NRIC 0535</strain>
    </source>
</reference>
<keyword evidence="1" id="KW-0732">Signal</keyword>
<dbReference type="Gene3D" id="3.40.50.150">
    <property type="entry name" value="Vaccinia Virus protein VP39"/>
    <property type="match status" value="1"/>
</dbReference>